<feature type="active site" description="Nucleophile" evidence="6">
    <location>
        <position position="482"/>
    </location>
</feature>
<keyword evidence="12" id="KW-1185">Reference proteome</keyword>
<reference evidence="10" key="3">
    <citation type="submission" date="2022-12" db="EMBL/GenBank/DDBJ databases">
        <authorList>
            <person name="Sun Q."/>
            <person name="Kim S."/>
        </authorList>
    </citation>
    <scope>NUCLEOTIDE SEQUENCE</scope>
    <source>
        <strain evidence="10">KCTC 12343</strain>
    </source>
</reference>
<dbReference type="Gene3D" id="3.20.20.70">
    <property type="entry name" value="Aldolase class I"/>
    <property type="match status" value="1"/>
</dbReference>
<feature type="domain" description="Glycosyl hydrolase family 36 N-terminal" evidence="9">
    <location>
        <begin position="58"/>
        <end position="289"/>
    </location>
</feature>
<dbReference type="InterPro" id="IPR006311">
    <property type="entry name" value="TAT_signal"/>
</dbReference>
<evidence type="ECO:0000313" key="10">
    <source>
        <dbReference type="EMBL" id="GGY41463.1"/>
    </source>
</evidence>
<dbReference type="InterPro" id="IPR038417">
    <property type="entry name" value="Alpga-gal_N_sf"/>
</dbReference>
<keyword evidence="4 5" id="KW-0326">Glycosidase</keyword>
<dbReference type="InterPro" id="IPR013780">
    <property type="entry name" value="Glyco_hydro_b"/>
</dbReference>
<gene>
    <name evidence="10" type="primary">galA</name>
    <name evidence="11" type="ORF">EYF70_18425</name>
    <name evidence="10" type="ORF">GCM10007387_24240</name>
</gene>
<dbReference type="SUPFAM" id="SSF51445">
    <property type="entry name" value="(Trans)glycosidases"/>
    <property type="match status" value="1"/>
</dbReference>
<reference evidence="11 12" key="2">
    <citation type="submission" date="2019-02" db="EMBL/GenBank/DDBJ databases">
        <title>Draft Genome Sequences of Six Type Strains of the Genus Massilia.</title>
        <authorList>
            <person name="Miess H."/>
            <person name="Frediansyhah A."/>
            <person name="Gross H."/>
        </authorList>
    </citation>
    <scope>NUCLEOTIDE SEQUENCE [LARGE SCALE GENOMIC DNA]</scope>
    <source>
        <strain evidence="11 12">DSM 17472</strain>
    </source>
</reference>
<dbReference type="PROSITE" id="PS00512">
    <property type="entry name" value="ALPHA_GALACTOSIDASE"/>
    <property type="match status" value="1"/>
</dbReference>
<dbReference type="EMBL" id="CP036401">
    <property type="protein sequence ID" value="QBI02598.1"/>
    <property type="molecule type" value="Genomic_DNA"/>
</dbReference>
<dbReference type="OrthoDB" id="9758822at2"/>
<feature type="binding site" evidence="7">
    <location>
        <begin position="480"/>
        <end position="484"/>
    </location>
    <ligand>
        <name>substrate</name>
    </ligand>
</feature>
<feature type="binding site" evidence="7">
    <location>
        <position position="447"/>
    </location>
    <ligand>
        <name>substrate</name>
    </ligand>
</feature>
<dbReference type="Pfam" id="PF16875">
    <property type="entry name" value="Glyco_hydro_36N"/>
    <property type="match status" value="1"/>
</dbReference>
<feature type="binding site" evidence="7">
    <location>
        <position position="203"/>
    </location>
    <ligand>
        <name>substrate</name>
    </ligand>
</feature>
<accession>A0A411X0Y0</accession>
<feature type="binding site" evidence="7">
    <location>
        <position position="552"/>
    </location>
    <ligand>
        <name>substrate</name>
    </ligand>
</feature>
<proteinExistence type="inferred from homology"/>
<sequence length="739" mass="81540">MSDIDQRRRTLCTQLLGGLAGIALGGPAWARPSVDEAGKVFRLDGAGVTYAFGVNQDGQLQALYWGSALAPEDKLPAPVPVPENSSNEMPVNLTPFEYPGFGGGLTVEPALKVTFPDGVRDLVLRHVDHRVDGDRIVIRLKDVSRAVHVTLTYAMDAATGILARSAVVENRTASWIQVDQLAAAAINLPYSDDYRVSYLTGRWAGEFALQTRPIVPGSIVIETRKGVTSHQANPWIAISRGATEEEAGPVWFGALGWSGSWRIHVDMDALGGLRTTAGYNPFDFAYRLKPGEKLASPVFHAGYSSEGFGGASRVFHRYQREKILPGAPTPRLRPVLYNSWEATLFAVDEAGQTALAEKAASIGVERFVMDDGWFGSRSSDKAGLGDWVVNRKKFPNGLQPLIRRVRDLGMEFGLWVEPEMVNPDSDLYRAHPDWVIHFPGRPRSEARTQLVLNLARKDVYEHLLAMLDRLLKEHDIAFLKWDHNRAWSEPGWPEVAPAEQQRLYVAYVDNLYKLLGELRRRHPKVEIESCASGGGRVDLGIMALTEQVWTSDNTDPFDRLLIQDGFTRAYTPAIMMAWVTDAPNFVNRRVTSLEYRFLSAMQGGLGIGANLNHWKDEDFAKARQLVAEYKTIRKAVQQGKLYRLVSPQGGSRRSATLSVAQDGGQAVLFAFLHSSGLREAPPRIQLRGLDPNKTYALRAIAGKAVAQTPKRASGAYWMGHGLAVDMAGDFQAAAFVLEA</sequence>
<feature type="active site" description="Proton donor" evidence="6">
    <location>
        <position position="552"/>
    </location>
</feature>
<dbReference type="Proteomes" id="UP000628442">
    <property type="component" value="Unassembled WGS sequence"/>
</dbReference>
<dbReference type="InterPro" id="IPR031704">
    <property type="entry name" value="Glyco_hydro_36_N"/>
</dbReference>
<evidence type="ECO:0000256" key="7">
    <source>
        <dbReference type="PIRSR" id="PIRSR005536-2"/>
    </source>
</evidence>
<evidence type="ECO:0000256" key="1">
    <source>
        <dbReference type="ARBA" id="ARBA00001255"/>
    </source>
</evidence>
<evidence type="ECO:0000256" key="4">
    <source>
        <dbReference type="ARBA" id="ARBA00023295"/>
    </source>
</evidence>
<dbReference type="RefSeq" id="WP_131146709.1">
    <property type="nucleotide sequence ID" value="NZ_BMWV01000005.1"/>
</dbReference>
<dbReference type="PANTHER" id="PTHR43053:SF3">
    <property type="entry name" value="ALPHA-GALACTOSIDASE C-RELATED"/>
    <property type="match status" value="1"/>
</dbReference>
<evidence type="ECO:0000259" key="9">
    <source>
        <dbReference type="Pfam" id="PF16875"/>
    </source>
</evidence>
<dbReference type="InterPro" id="IPR002252">
    <property type="entry name" value="Glyco_hydro_36"/>
</dbReference>
<reference evidence="10" key="1">
    <citation type="journal article" date="2014" name="Int. J. Syst. Evol. Microbiol.">
        <title>Complete genome sequence of Corynebacterium casei LMG S-19264T (=DSM 44701T), isolated from a smear-ripened cheese.</title>
        <authorList>
            <consortium name="US DOE Joint Genome Institute (JGI-PGF)"/>
            <person name="Walter F."/>
            <person name="Albersmeier A."/>
            <person name="Kalinowski J."/>
            <person name="Ruckert C."/>
        </authorList>
    </citation>
    <scope>NUCLEOTIDE SEQUENCE</scope>
    <source>
        <strain evidence="10">KCTC 12343</strain>
    </source>
</reference>
<dbReference type="InterPro" id="IPR031705">
    <property type="entry name" value="Glyco_hydro_36_C"/>
</dbReference>
<dbReference type="InterPro" id="IPR000111">
    <property type="entry name" value="Glyco_hydro_27/36_CS"/>
</dbReference>
<dbReference type="PANTHER" id="PTHR43053">
    <property type="entry name" value="GLYCOSIDASE FAMILY 31"/>
    <property type="match status" value="1"/>
</dbReference>
<organism evidence="10 13">
    <name type="scientific">Pseudoduganella albidiflava</name>
    <dbReference type="NCBI Taxonomy" id="321983"/>
    <lineage>
        <taxon>Bacteria</taxon>
        <taxon>Pseudomonadati</taxon>
        <taxon>Pseudomonadota</taxon>
        <taxon>Betaproteobacteria</taxon>
        <taxon>Burkholderiales</taxon>
        <taxon>Oxalobacteraceae</taxon>
        <taxon>Telluria group</taxon>
        <taxon>Pseudoduganella</taxon>
    </lineage>
</organism>
<name>A0A411X0Y0_9BURK</name>
<dbReference type="AlphaFoldDB" id="A0A411X0Y0"/>
<dbReference type="Pfam" id="PF16874">
    <property type="entry name" value="Glyco_hydro_36C"/>
    <property type="match status" value="1"/>
</dbReference>
<feature type="binding site" evidence="7">
    <location>
        <position position="530"/>
    </location>
    <ligand>
        <name>substrate</name>
    </ligand>
</feature>
<evidence type="ECO:0000313" key="11">
    <source>
        <dbReference type="EMBL" id="QBI02598.1"/>
    </source>
</evidence>
<dbReference type="InterPro" id="IPR050985">
    <property type="entry name" value="Alpha-glycosidase_related"/>
</dbReference>
<dbReference type="EMBL" id="BMWV01000005">
    <property type="protein sequence ID" value="GGY41463.1"/>
    <property type="molecule type" value="Genomic_DNA"/>
</dbReference>
<dbReference type="InterPro" id="IPR013785">
    <property type="entry name" value="Aldolase_TIM"/>
</dbReference>
<dbReference type="GO" id="GO:0004557">
    <property type="term" value="F:alpha-galactosidase activity"/>
    <property type="evidence" value="ECO:0007669"/>
    <property type="project" value="UniProtKB-UniRule"/>
</dbReference>
<dbReference type="Gene3D" id="2.70.98.60">
    <property type="entry name" value="alpha-galactosidase from lactobacil brevis"/>
    <property type="match status" value="1"/>
</dbReference>
<dbReference type="Gene3D" id="2.60.40.1180">
    <property type="entry name" value="Golgi alpha-mannosidase II"/>
    <property type="match status" value="1"/>
</dbReference>
<feature type="binding site" evidence="7">
    <location>
        <begin position="370"/>
        <end position="371"/>
    </location>
    <ligand>
        <name>substrate</name>
    </ligand>
</feature>
<dbReference type="PROSITE" id="PS51318">
    <property type="entry name" value="TAT"/>
    <property type="match status" value="1"/>
</dbReference>
<evidence type="ECO:0000313" key="12">
    <source>
        <dbReference type="Proteomes" id="UP000292307"/>
    </source>
</evidence>
<dbReference type="PIRSF" id="PIRSF005536">
    <property type="entry name" value="Agal"/>
    <property type="match status" value="1"/>
</dbReference>
<dbReference type="InterPro" id="IPR017853">
    <property type="entry name" value="GH"/>
</dbReference>
<evidence type="ECO:0000256" key="6">
    <source>
        <dbReference type="PIRSR" id="PIRSR005536-1"/>
    </source>
</evidence>
<feature type="domain" description="Glycosyl hydrolase family 36 C-terminal" evidence="8">
    <location>
        <begin position="654"/>
        <end position="737"/>
    </location>
</feature>
<evidence type="ECO:0000259" key="8">
    <source>
        <dbReference type="Pfam" id="PF16874"/>
    </source>
</evidence>
<evidence type="ECO:0000256" key="5">
    <source>
        <dbReference type="PIRNR" id="PIRNR005536"/>
    </source>
</evidence>
<evidence type="ECO:0000256" key="3">
    <source>
        <dbReference type="ARBA" id="ARBA00022801"/>
    </source>
</evidence>
<comment type="catalytic activity">
    <reaction evidence="1 5">
        <text>Hydrolysis of terminal, non-reducing alpha-D-galactose residues in alpha-D-galactosides, including galactose oligosaccharides, galactomannans and galactolipids.</text>
        <dbReference type="EC" id="3.2.1.22"/>
    </reaction>
</comment>
<dbReference type="Proteomes" id="UP000292307">
    <property type="component" value="Chromosome"/>
</dbReference>
<dbReference type="PRINTS" id="PR00743">
    <property type="entry name" value="GLHYDRLASE36"/>
</dbReference>
<comment type="similarity">
    <text evidence="5">Belongs to the glycosyl hydrolase.</text>
</comment>
<dbReference type="CDD" id="cd14791">
    <property type="entry name" value="GH36"/>
    <property type="match status" value="1"/>
</dbReference>
<dbReference type="FunFam" id="3.20.20.70:FF:000118">
    <property type="entry name" value="Alpha-galactosidase"/>
    <property type="match status" value="1"/>
</dbReference>
<evidence type="ECO:0000256" key="2">
    <source>
        <dbReference type="ARBA" id="ARBA00012755"/>
    </source>
</evidence>
<dbReference type="Pfam" id="PF02065">
    <property type="entry name" value="Melibiase"/>
    <property type="match status" value="1"/>
</dbReference>
<dbReference type="GO" id="GO:0016052">
    <property type="term" value="P:carbohydrate catabolic process"/>
    <property type="evidence" value="ECO:0007669"/>
    <property type="project" value="InterPro"/>
</dbReference>
<evidence type="ECO:0000313" key="13">
    <source>
        <dbReference type="Proteomes" id="UP000628442"/>
    </source>
</evidence>
<protein>
    <recommendedName>
        <fullName evidence="2 5">Alpha-galactosidase</fullName>
        <ecNumber evidence="2 5">3.2.1.22</ecNumber>
    </recommendedName>
</protein>
<dbReference type="EC" id="3.2.1.22" evidence="2 5"/>
<keyword evidence="3 5" id="KW-0378">Hydrolase</keyword>